<comment type="cofactor">
    <cofactor evidence="1">
        <name>pantetheine 4'-phosphate</name>
        <dbReference type="ChEBI" id="CHEBI:47942"/>
    </cofactor>
</comment>
<dbReference type="Gene3D" id="3.30.559.30">
    <property type="entry name" value="Nonribosomal peptide synthetase, condensation domain"/>
    <property type="match status" value="3"/>
</dbReference>
<keyword evidence="5" id="KW-0436">Ligase</keyword>
<dbReference type="PROSITE" id="PS50075">
    <property type="entry name" value="CARRIER"/>
    <property type="match status" value="3"/>
</dbReference>
<evidence type="ECO:0000259" key="11">
    <source>
        <dbReference type="PROSITE" id="PS52004"/>
    </source>
</evidence>
<evidence type="ECO:0000256" key="1">
    <source>
        <dbReference type="ARBA" id="ARBA00001957"/>
    </source>
</evidence>
<evidence type="ECO:0000256" key="5">
    <source>
        <dbReference type="ARBA" id="ARBA00022598"/>
    </source>
</evidence>
<dbReference type="PROSITE" id="PS52004">
    <property type="entry name" value="KS3_2"/>
    <property type="match status" value="1"/>
</dbReference>
<dbReference type="SUPFAM" id="SSF47336">
    <property type="entry name" value="ACP-like"/>
    <property type="match status" value="3"/>
</dbReference>
<dbReference type="CDD" id="cd17643">
    <property type="entry name" value="A_NRPS_Cytc1-like"/>
    <property type="match status" value="1"/>
</dbReference>
<keyword evidence="7" id="KW-0677">Repeat</keyword>
<dbReference type="CDD" id="cd19531">
    <property type="entry name" value="LCL_NRPS-like"/>
    <property type="match status" value="1"/>
</dbReference>
<dbReference type="InterPro" id="IPR014030">
    <property type="entry name" value="Ketoacyl_synth_N"/>
</dbReference>
<protein>
    <submittedName>
        <fullName evidence="12">Amino acid adenylation domain-containing protein</fullName>
    </submittedName>
</protein>
<dbReference type="Gene3D" id="3.40.47.10">
    <property type="match status" value="1"/>
</dbReference>
<dbReference type="RefSeq" id="WP_150456306.1">
    <property type="nucleotide sequence ID" value="NZ_VYKK01000001.1"/>
</dbReference>
<feature type="domain" description="Carrier" evidence="10">
    <location>
        <begin position="665"/>
        <end position="740"/>
    </location>
</feature>
<dbReference type="InterPro" id="IPR020841">
    <property type="entry name" value="PKS_Beta-ketoAc_synthase_dom"/>
</dbReference>
<dbReference type="InterPro" id="IPR036736">
    <property type="entry name" value="ACP-like_sf"/>
</dbReference>
<dbReference type="FunFam" id="3.30.300.30:FF:000010">
    <property type="entry name" value="Enterobactin synthetase component F"/>
    <property type="match status" value="2"/>
</dbReference>
<dbReference type="FunFam" id="3.40.50.12780:FF:000012">
    <property type="entry name" value="Non-ribosomal peptide synthetase"/>
    <property type="match status" value="2"/>
</dbReference>
<dbReference type="PANTHER" id="PTHR45527:SF14">
    <property type="entry name" value="PLIPASTATIN SYNTHASE SUBUNIT B"/>
    <property type="match status" value="1"/>
</dbReference>
<dbReference type="CDD" id="cd19534">
    <property type="entry name" value="E_NRPS"/>
    <property type="match status" value="1"/>
</dbReference>
<comment type="caution">
    <text evidence="12">The sequence shown here is derived from an EMBL/GenBank/DDBJ whole genome shotgun (WGS) entry which is preliminary data.</text>
</comment>
<dbReference type="GO" id="GO:0005829">
    <property type="term" value="C:cytosol"/>
    <property type="evidence" value="ECO:0007669"/>
    <property type="project" value="TreeGrafter"/>
</dbReference>
<dbReference type="PROSITE" id="PS00455">
    <property type="entry name" value="AMP_BINDING"/>
    <property type="match status" value="2"/>
</dbReference>
<feature type="domain" description="Carrier" evidence="10">
    <location>
        <begin position="3236"/>
        <end position="3310"/>
    </location>
</feature>
<evidence type="ECO:0000256" key="2">
    <source>
        <dbReference type="ARBA" id="ARBA00006432"/>
    </source>
</evidence>
<dbReference type="FunFam" id="3.40.50.980:FF:000001">
    <property type="entry name" value="Non-ribosomal peptide synthetase"/>
    <property type="match status" value="2"/>
</dbReference>
<dbReference type="InterPro" id="IPR014031">
    <property type="entry name" value="Ketoacyl_synth_C"/>
</dbReference>
<dbReference type="SMART" id="SM00825">
    <property type="entry name" value="PKS_KS"/>
    <property type="match status" value="1"/>
</dbReference>
<dbReference type="InterPro" id="IPR045851">
    <property type="entry name" value="AMP-bd_C_sf"/>
</dbReference>
<dbReference type="Gene3D" id="3.30.559.10">
    <property type="entry name" value="Chloramphenicol acetyltransferase-like domain"/>
    <property type="match status" value="3"/>
</dbReference>
<dbReference type="CDD" id="cd05930">
    <property type="entry name" value="A_NRPS"/>
    <property type="match status" value="1"/>
</dbReference>
<dbReference type="PROSITE" id="PS00606">
    <property type="entry name" value="KS3_1"/>
    <property type="match status" value="1"/>
</dbReference>
<dbReference type="SUPFAM" id="SSF56801">
    <property type="entry name" value="Acetyl-CoA synthetase-like"/>
    <property type="match status" value="2"/>
</dbReference>
<gene>
    <name evidence="12" type="ORF">F4V43_00670</name>
</gene>
<dbReference type="InterPro" id="IPR010071">
    <property type="entry name" value="AA_adenyl_dom"/>
</dbReference>
<dbReference type="InterPro" id="IPR000873">
    <property type="entry name" value="AMP-dep_synth/lig_dom"/>
</dbReference>
<dbReference type="GO" id="GO:0016874">
    <property type="term" value="F:ligase activity"/>
    <property type="evidence" value="ECO:0007669"/>
    <property type="project" value="UniProtKB-KW"/>
</dbReference>
<dbReference type="FunFam" id="2.30.38.10:FF:000001">
    <property type="entry name" value="Non-ribosomal peptide synthetase PvdI"/>
    <property type="match status" value="1"/>
</dbReference>
<dbReference type="SMART" id="SM00823">
    <property type="entry name" value="PKS_PP"/>
    <property type="match status" value="3"/>
</dbReference>
<dbReference type="NCBIfam" id="TIGR01720">
    <property type="entry name" value="NRPS-para261"/>
    <property type="match status" value="1"/>
</dbReference>
<dbReference type="Pfam" id="PF00109">
    <property type="entry name" value="ketoacyl-synt"/>
    <property type="match status" value="1"/>
</dbReference>
<dbReference type="SUPFAM" id="SSF52777">
    <property type="entry name" value="CoA-dependent acyltransferases"/>
    <property type="match status" value="6"/>
</dbReference>
<dbReference type="Pfam" id="PF22621">
    <property type="entry name" value="CurL-like_PKS_C"/>
    <property type="match status" value="1"/>
</dbReference>
<evidence type="ECO:0000256" key="6">
    <source>
        <dbReference type="ARBA" id="ARBA00022679"/>
    </source>
</evidence>
<reference evidence="12 13" key="1">
    <citation type="submission" date="2019-09" db="EMBL/GenBank/DDBJ databases">
        <title>Bacillus ochoae sp. nov., Paenibacillus whitsoniae sp. nov., Paenibacillus spiritus sp. nov. Isolated from the Mars Exploration Rover during spacecraft assembly.</title>
        <authorList>
            <person name="Seuylemezian A."/>
            <person name="Vaishampayan P."/>
        </authorList>
    </citation>
    <scope>NUCLEOTIDE SEQUENCE [LARGE SCALE GENOMIC DNA]</scope>
    <source>
        <strain evidence="12 13">MER_111</strain>
    </source>
</reference>
<dbReference type="OrthoDB" id="9765680at2"/>
<accession>A0A5J5GKE4</accession>
<dbReference type="Pfam" id="PF02801">
    <property type="entry name" value="Ketoacyl-synt_C"/>
    <property type="match status" value="1"/>
</dbReference>
<dbReference type="GO" id="GO:0017000">
    <property type="term" value="P:antibiotic biosynthetic process"/>
    <property type="evidence" value="ECO:0007669"/>
    <property type="project" value="UniProtKB-KW"/>
</dbReference>
<dbReference type="Proteomes" id="UP000367750">
    <property type="component" value="Unassembled WGS sequence"/>
</dbReference>
<dbReference type="Pfam" id="PF13193">
    <property type="entry name" value="AMP-binding_C"/>
    <property type="match status" value="2"/>
</dbReference>
<dbReference type="FunFam" id="1.10.1200.10:FF:000005">
    <property type="entry name" value="Nonribosomal peptide synthetase 1"/>
    <property type="match status" value="1"/>
</dbReference>
<dbReference type="Gene3D" id="1.10.1240.100">
    <property type="match status" value="1"/>
</dbReference>
<sequence>MSTLSNLKEYILGRVKDGGIDKQAAFRLLKDLQGLNAKGGEIAVIGMACRYPDADSPEQFWSNLRAGLDSVGAFPEKRKNQIEPFLPPRGEEAGSPYFEAGFLERIDQFDAAFFRIAPREAERMDPYQRLFLETVYHTFEDAGYGGNKLHGSDTGIFVGTDHTNKVKAAYLNFIPRHDFNDLVGSWTSILASRVSYLLDLKGPSMVVDTACSSGLVSVHLACKALQNKECSMAVAGGINLFLTPMNSNLDDVEAGGSGSVIRAFDKRAEGILWGEGVNALLLKPLEQALADGDHIYAVVKGSAINNNGATNGITAPSAEAQEEVIVKAWEDAGINPETLNYVETFAAGTLLGDSIEIKGLSNAFARYTDKRQFCGVGSVKPNIGHNVGASGISSVMKVIMAMQHRQLPPSIHFDEPNPFIHFCESPLYLNDNLIPWDVGAIPRRAGVSAFGFSGTNCHVVLEEAPGLETVQQADEPHLFTMSAQKGSLLMKLADTYLEWLADGQDTPIGDICYTVNTGRKHNECRAALLVRNIGELTNGLRELLRAGNCAESHTRQADKAAQYRMGQEADKLIAEYVKGGKSDSDRLARLGTLYESGAGIDWEALYQGESRRKVSLPGYPYESVSYWLQAPQRGNAEAAAARPSLELTPDIGMPEPVRLYGEPDEAFTETQHLAAAVWGQVLGYRELNIDANYYELGGNSIQAMKITNIAGTRLETEIAAADLVQYPTVRLFASLLESRRADGRVYTPIEPAPFQAVYEVSSAQKRIYLQELQEPGNTRYNLPLAFILRGSLDEKRLERAFSDVIRRHETLRTSFHLENESPVQRIHDEFDFRIQRLHAEPGYGQPDEMIRAFVQPFDLSQAPLFRAALAPWGEEEHLLLLDMHHIVSDGASMEILVREFAGRYIGKSAWPELRAQYKDFSEWQNRYLSSPGMQEKEAYWLSKFDGELPVLNLPLDYSRPKRFSFEGDRVRFQTDGKLAGRLKRLAAAEKTTLYTVLLTAFYTLLHRYTEQEDIVVGSPTAGRQHPDAEHLIGMFVNTVAIRSYPSARKTFRQLLEEVKTSVREAFEHQDYQFEALVDRLGLKRELSRSPLFDVMFVQQQAENPAFEAENLRFIPCPVDSRTAKFDLVLQTLSAADDIKLELEFCSQLFARETAERMAEHYLQILEHIAADPDAVLSEIRLLSSGEEKQLMEEFAGSAAGYDGGLTIQRLFEQQAGQDPGRIAVVFGEQQIAYGELNGRANRLARRLRERGVAPDQIVALMVRPSIEMIVAILGVLKAGGAYLPIDPDYPDDRIRYLLEDSRAQWMVADDEKAGTPFFAGDRILLQDASLEELDESNLDNLSQAGDLAYIIYTSGSTGRPKGVMIEHRNLVRLLFNDTPAYDFHPDDTWTLFHSYCFDFSVWEIFGAVLNGGKLVIVPKGTARDPNRFLKLLVDQQVTVLNQTPTAFYQLTERACSENLPLKLRYVIFGGEALAPVHLRKWKQSYPFVRYINMYGITETTVHVTYKEITQADIDKNISNIGRPIPTLRCYLLDRNRKPVPIGVPGEMFVAGAGLARGYLNQPDLTSGRFVAVEGIPEELLYASGDLARWTPEGNLEYLGRIDHQVKIRGYRIELEEIQSCLLEYEAVIEAYVMDRRTEAGHPYLCAYLVTAPAFELGELRQFVSGKLPEYMIPAYWVPMDKLPLTSNGKLDRSALPEPVVQPTAGKNELPLQNEAERQLAAVWKSILRVEDVGRSDHFFELGGDSIQAIQVVARMNRAGYKLDTGDLFAHPTIEALALRVTRLDQLADQDAAAGDVTLTPIQHWFFEQQFQEQHHWNQSFMLYRREGFDEHALKKVLQRIAEHHDSLRLVFFRSEGAWKARYREITETLFGWTAMDISDVEADTGADRIRAAIEEQANRIQRSNDLGKGPLLQAGLFKTASGDHLLLSVHHLVVDGVSWRILLEDLEHGYEQAAAGKAIILAPKTDSFQKWAETLRRYSAEEEVRTQAEYWRSVEQAGWDSVPLDKPAAAAAVRTGGTVKCVLDEIMTGQLLKEIHHVYRTEINDILLSALGLAFHRWGGMSRIGVCLEGHGREEIGERLNISRTVGWFTTLYPVVIGVEEGRGLQDYILETRRTLRKVPQHGIGYGLLKYSGQDVGPNGEDRGRELPPIVFNYLGQFDDGSGDYQLSPYSTGNWTSPESQRTAVLDIHARVTQGSLQLEFGYSREQYEDSTVEKLARNFENAIREIVEHCLSQEPSKRSSADLLFTGLTASELEDVSRRTADLGEIENIFSLTPMQKGILFHSRLNPRSAVYVEQLTFDLSGHIDPVLLELSVNHFISRHDALRTVFMNSKGGDFLQVVLKSRELKLNIQDIRDCSEEERTRRIEAFKAKDRERGFSLESGPLMRLTGFVREDSLLHMVWSFHHIIMDGWCMPLLFQEVFSILEAQSSGQTLEIEQGASYGKYLEWLGHQHLEQSGRFWNDYLTGFEQPTLLPYTTGGSGSGDYRLEERTFRLGKEESSRLSQFAARNRSTLSTLIQTAWGIVLQKYNQTDDCVFGTVVSGRTADVAEIGQMIGLFINTIPVRVQTRPEETFAECVARHQQLALSAVEHHHYPLYEVQAGHTLKQDLIQHLLVFENYPISEMELGGEAGSLRLGNVHVREQTNYDFNLVIFPGTELTVKFCYNGNVYTDEAIARIQGHFEQVLMQLIRNPSVRVAEVELASADEKRTLLQAFNPAPTASGPIQTLHRLFEKQAEQFADKPAVETGEQRLTYAQLNARANQLARVLRHKGVGQDQLVGLLVERSVEMMVGIMAILKAGGAYLPIDPHNPDERLCYLLEDSKTPIILTQTRHVRRLQKLSSLSLIDLEDGGLYTGDSTNLPGGAERENLAYVIYTSGSTGNPKGVMIEHHSVINRIEWMHKQYPISADDVILQKTPYTFDVSVWELFWWFLAGAKLCFLNPGGEKNPADIVGAVSKHQVTVMHFVPSMLTLFLEYVHGRELGGLLASVRRVFASGEALHMRQVQQFHRILHQTNGTQLHNLYGPTEATVDVSYYDCTDPAQKDLVPIGRPIDNIRLYVVNSHYQLLPVGVSGELCISGAGVARGYLNRPELTEEKFVPDPFCEGERMYRTGDLARWMPDGNIEYLGRIDHQVKIRGYRIELGEIEAQLLKHPDMTEALVTDRTDSAGDKYLCAYVVCGREITVKEFREFLGRSLMEYMIPAYFIRLERMPLTSNGKISRRDLPAPEAEQITGSEYEEASNQVEEKLVAIWKRLLNLKKLSVHDDFFALGGNSLQLISLEAEMNREHLYANLTDVYQHRTIRRLAEFLASSVPVDPESPAEPGRFITYRELPAMENPEQPGIEMASAEGVSDNRLLPAVENGGMKRLRIRLQNKIICYTHNSYLLCILLGYDNMLPWFYENYVQLYYSPSKRLRIKDSEEIWLDFYGGWNEPRRFFDYKYYQREFLADQDIIRFIEGRIDRNQYFHTYLDEFYTIQQGREHFVHDIFVYGYDREKRLVHVIGFNAKREFVAYELDYDRFRIAFEEGVRLSRTLDENGGDYYGLEIKCIVDDSYTHSYRLDQLLDQLHDYLHSVNTARKRKIDEYLYCLSDNVFGRDTYAYILDHLKHVREQEGVPDYRAFHTLYEHKKGLSERIQYLAGLYPELPQLKPMAEQFEKLTQSFNLARLSALRYLVIKDIGLVDSMIALVSRGQEEEGVILTELYRLLDAFHKERAIAAL</sequence>
<feature type="domain" description="Carrier" evidence="10">
    <location>
        <begin position="1710"/>
        <end position="1784"/>
    </location>
</feature>
<dbReference type="CDD" id="cd19543">
    <property type="entry name" value="DCL_NRPS"/>
    <property type="match status" value="1"/>
</dbReference>
<keyword evidence="6" id="KW-0808">Transferase</keyword>
<dbReference type="Gene3D" id="3.40.50.980">
    <property type="match status" value="4"/>
</dbReference>
<dbReference type="CDD" id="cd00833">
    <property type="entry name" value="PKS"/>
    <property type="match status" value="1"/>
</dbReference>
<dbReference type="NCBIfam" id="NF003417">
    <property type="entry name" value="PRK04813.1"/>
    <property type="match status" value="2"/>
</dbReference>
<dbReference type="GO" id="GO:0031177">
    <property type="term" value="F:phosphopantetheine binding"/>
    <property type="evidence" value="ECO:0007669"/>
    <property type="project" value="InterPro"/>
</dbReference>
<dbReference type="InterPro" id="IPR020806">
    <property type="entry name" value="PKS_PP-bd"/>
</dbReference>
<dbReference type="InterPro" id="IPR018201">
    <property type="entry name" value="Ketoacyl_synth_AS"/>
</dbReference>
<keyword evidence="13" id="KW-1185">Reference proteome</keyword>
<organism evidence="12 13">
    <name type="scientific">Paenibacillus spiritus</name>
    <dbReference type="NCBI Taxonomy" id="2496557"/>
    <lineage>
        <taxon>Bacteria</taxon>
        <taxon>Bacillati</taxon>
        <taxon>Bacillota</taxon>
        <taxon>Bacilli</taxon>
        <taxon>Bacillales</taxon>
        <taxon>Paenibacillaceae</taxon>
        <taxon>Paenibacillus</taxon>
    </lineage>
</organism>
<dbReference type="InterPro" id="IPR006162">
    <property type="entry name" value="Ppantetheine_attach_site"/>
</dbReference>
<evidence type="ECO:0000256" key="3">
    <source>
        <dbReference type="ARBA" id="ARBA00022450"/>
    </source>
</evidence>
<keyword evidence="4" id="KW-0597">Phosphoprotein</keyword>
<dbReference type="FunFam" id="3.40.50.980:FF:000002">
    <property type="entry name" value="Enterobactin synthetase component F"/>
    <property type="match status" value="2"/>
</dbReference>
<dbReference type="GO" id="GO:0004315">
    <property type="term" value="F:3-oxoacyl-[acyl-carrier-protein] synthase activity"/>
    <property type="evidence" value="ECO:0007669"/>
    <property type="project" value="InterPro"/>
</dbReference>
<keyword evidence="8" id="KW-0045">Antibiotic biosynthesis</keyword>
<dbReference type="NCBIfam" id="TIGR01733">
    <property type="entry name" value="AA-adenyl-dom"/>
    <property type="match status" value="2"/>
</dbReference>
<dbReference type="Gene3D" id="3.30.300.30">
    <property type="match status" value="2"/>
</dbReference>
<dbReference type="Gene3D" id="1.10.1200.10">
    <property type="entry name" value="ACP-like"/>
    <property type="match status" value="3"/>
</dbReference>
<dbReference type="SUPFAM" id="SSF53901">
    <property type="entry name" value="Thiolase-like"/>
    <property type="match status" value="1"/>
</dbReference>
<dbReference type="GO" id="GO:0044550">
    <property type="term" value="P:secondary metabolite biosynthetic process"/>
    <property type="evidence" value="ECO:0007669"/>
    <property type="project" value="UniProtKB-ARBA"/>
</dbReference>
<dbReference type="GO" id="GO:0006633">
    <property type="term" value="P:fatty acid biosynthetic process"/>
    <property type="evidence" value="ECO:0007669"/>
    <property type="project" value="InterPro"/>
</dbReference>
<dbReference type="Pfam" id="PF00550">
    <property type="entry name" value="PP-binding"/>
    <property type="match status" value="3"/>
</dbReference>
<evidence type="ECO:0000259" key="10">
    <source>
        <dbReference type="PROSITE" id="PS50075"/>
    </source>
</evidence>
<evidence type="ECO:0000313" key="13">
    <source>
        <dbReference type="Proteomes" id="UP000367750"/>
    </source>
</evidence>
<dbReference type="EMBL" id="VYKK01000001">
    <property type="protein sequence ID" value="KAA9008675.1"/>
    <property type="molecule type" value="Genomic_DNA"/>
</dbReference>
<dbReference type="InterPro" id="IPR001242">
    <property type="entry name" value="Condensation_dom"/>
</dbReference>
<dbReference type="InterPro" id="IPR009081">
    <property type="entry name" value="PP-bd_ACP"/>
</dbReference>
<dbReference type="PANTHER" id="PTHR45527">
    <property type="entry name" value="NONRIBOSOMAL PEPTIDE SYNTHETASE"/>
    <property type="match status" value="1"/>
</dbReference>
<feature type="domain" description="Ketosynthase family 3 (KS3)" evidence="11">
    <location>
        <begin position="39"/>
        <end position="463"/>
    </location>
</feature>
<dbReference type="InterPro" id="IPR025110">
    <property type="entry name" value="AMP-bd_C"/>
</dbReference>
<dbReference type="Gene3D" id="2.30.38.10">
    <property type="entry name" value="Luciferase, Domain 3"/>
    <property type="match status" value="2"/>
</dbReference>
<keyword evidence="3" id="KW-0596">Phosphopantetheine</keyword>
<evidence type="ECO:0000256" key="8">
    <source>
        <dbReference type="ARBA" id="ARBA00023194"/>
    </source>
</evidence>
<evidence type="ECO:0000256" key="7">
    <source>
        <dbReference type="ARBA" id="ARBA00022737"/>
    </source>
</evidence>
<evidence type="ECO:0000256" key="9">
    <source>
        <dbReference type="ARBA" id="ARBA00023268"/>
    </source>
</evidence>
<dbReference type="InterPro" id="IPR010060">
    <property type="entry name" value="NRPS_synth"/>
</dbReference>
<comment type="similarity">
    <text evidence="2">Belongs to the ATP-dependent AMP-binding enzyme family.</text>
</comment>
<dbReference type="GO" id="GO:0043041">
    <property type="term" value="P:amino acid activation for nonribosomal peptide biosynthetic process"/>
    <property type="evidence" value="ECO:0007669"/>
    <property type="project" value="TreeGrafter"/>
</dbReference>
<dbReference type="Pfam" id="PF00668">
    <property type="entry name" value="Condensation"/>
    <property type="match status" value="3"/>
</dbReference>
<keyword evidence="9" id="KW-0511">Multifunctional enzyme</keyword>
<evidence type="ECO:0000313" key="12">
    <source>
        <dbReference type="EMBL" id="KAA9008675.1"/>
    </source>
</evidence>
<dbReference type="InterPro" id="IPR016039">
    <property type="entry name" value="Thiolase-like"/>
</dbReference>
<proteinExistence type="inferred from homology"/>
<evidence type="ECO:0000256" key="4">
    <source>
        <dbReference type="ARBA" id="ARBA00022553"/>
    </source>
</evidence>
<name>A0A5J5GKE4_9BACL</name>
<dbReference type="PROSITE" id="PS00012">
    <property type="entry name" value="PHOSPHOPANTETHEINE"/>
    <property type="match status" value="2"/>
</dbReference>
<dbReference type="Pfam" id="PF00501">
    <property type="entry name" value="AMP-binding"/>
    <property type="match status" value="2"/>
</dbReference>
<dbReference type="InterPro" id="IPR020845">
    <property type="entry name" value="AMP-binding_CS"/>
</dbReference>
<dbReference type="InterPro" id="IPR023213">
    <property type="entry name" value="CAT-like_dom_sf"/>
</dbReference>